<dbReference type="AlphaFoldDB" id="A0A9D1DJX7"/>
<reference evidence="3" key="1">
    <citation type="submission" date="2020-10" db="EMBL/GenBank/DDBJ databases">
        <authorList>
            <person name="Gilroy R."/>
        </authorList>
    </citation>
    <scope>NUCLEOTIDE SEQUENCE</scope>
    <source>
        <strain evidence="3">ChiGjej3B3-7149</strain>
    </source>
</reference>
<keyword evidence="3" id="KW-0808">Transferase</keyword>
<evidence type="ECO:0000313" key="4">
    <source>
        <dbReference type="Proteomes" id="UP000824238"/>
    </source>
</evidence>
<dbReference type="Gene3D" id="3.30.565.10">
    <property type="entry name" value="Histidine kinase-like ATPase, C-terminal domain"/>
    <property type="match status" value="1"/>
</dbReference>
<proteinExistence type="predicted"/>
<dbReference type="InterPro" id="IPR036890">
    <property type="entry name" value="HATPase_C_sf"/>
</dbReference>
<keyword evidence="3" id="KW-0418">Kinase</keyword>
<dbReference type="InterPro" id="IPR010559">
    <property type="entry name" value="Sig_transdc_His_kin_internal"/>
</dbReference>
<dbReference type="PANTHER" id="PTHR34220:SF7">
    <property type="entry name" value="SENSOR HISTIDINE KINASE YPDA"/>
    <property type="match status" value="1"/>
</dbReference>
<dbReference type="GO" id="GO:0000155">
    <property type="term" value="F:phosphorelay sensor kinase activity"/>
    <property type="evidence" value="ECO:0007669"/>
    <property type="project" value="InterPro"/>
</dbReference>
<dbReference type="Proteomes" id="UP000824238">
    <property type="component" value="Unassembled WGS sequence"/>
</dbReference>
<reference evidence="3" key="2">
    <citation type="journal article" date="2021" name="PeerJ">
        <title>Extensive microbial diversity within the chicken gut microbiome revealed by metagenomics and culture.</title>
        <authorList>
            <person name="Gilroy R."/>
            <person name="Ravi A."/>
            <person name="Getino M."/>
            <person name="Pursley I."/>
            <person name="Horton D.L."/>
            <person name="Alikhan N.F."/>
            <person name="Baker D."/>
            <person name="Gharbi K."/>
            <person name="Hall N."/>
            <person name="Watson M."/>
            <person name="Adriaenssens E.M."/>
            <person name="Foster-Nyarko E."/>
            <person name="Jarju S."/>
            <person name="Secka A."/>
            <person name="Antonio M."/>
            <person name="Oren A."/>
            <person name="Chaudhuri R.R."/>
            <person name="La Ragione R."/>
            <person name="Hildebrand F."/>
            <person name="Pallen M.J."/>
        </authorList>
    </citation>
    <scope>NUCLEOTIDE SEQUENCE</scope>
    <source>
        <strain evidence="3">ChiGjej3B3-7149</strain>
    </source>
</reference>
<organism evidence="3 4">
    <name type="scientific">Candidatus Scatomorpha intestinigallinarum</name>
    <dbReference type="NCBI Taxonomy" id="2840923"/>
    <lineage>
        <taxon>Bacteria</taxon>
        <taxon>Bacillati</taxon>
        <taxon>Bacillota</taxon>
        <taxon>Clostridia</taxon>
        <taxon>Eubacteriales</taxon>
        <taxon>Candidatus Scatomorpha</taxon>
    </lineage>
</organism>
<feature type="domain" description="Histidine kinase/HSP90-like ATPase" evidence="1">
    <location>
        <begin position="84"/>
        <end position="179"/>
    </location>
</feature>
<dbReference type="SUPFAM" id="SSF55874">
    <property type="entry name" value="ATPase domain of HSP90 chaperone/DNA topoisomerase II/histidine kinase"/>
    <property type="match status" value="1"/>
</dbReference>
<accession>A0A9D1DJX7</accession>
<name>A0A9D1DJX7_9FIRM</name>
<evidence type="ECO:0000259" key="2">
    <source>
        <dbReference type="Pfam" id="PF06580"/>
    </source>
</evidence>
<feature type="non-terminal residue" evidence="3">
    <location>
        <position position="1"/>
    </location>
</feature>
<dbReference type="GO" id="GO:0016020">
    <property type="term" value="C:membrane"/>
    <property type="evidence" value="ECO:0007669"/>
    <property type="project" value="InterPro"/>
</dbReference>
<feature type="domain" description="Signal transduction histidine kinase internal region" evidence="2">
    <location>
        <begin position="1"/>
        <end position="60"/>
    </location>
</feature>
<dbReference type="PANTHER" id="PTHR34220">
    <property type="entry name" value="SENSOR HISTIDINE KINASE YPDA"/>
    <property type="match status" value="1"/>
</dbReference>
<gene>
    <name evidence="3" type="ORF">IAD36_01045</name>
</gene>
<dbReference type="Pfam" id="PF06580">
    <property type="entry name" value="His_kinase"/>
    <property type="match status" value="1"/>
</dbReference>
<dbReference type="Pfam" id="PF02518">
    <property type="entry name" value="HATPase_c"/>
    <property type="match status" value="1"/>
</dbReference>
<protein>
    <submittedName>
        <fullName evidence="3">Histidine kinase</fullName>
    </submittedName>
</protein>
<evidence type="ECO:0000259" key="1">
    <source>
        <dbReference type="Pfam" id="PF02518"/>
    </source>
</evidence>
<sequence>YNVLNTISAMCEMEQGEDASRISHMAAEYYRSVLSDGQDIVSIEQELEHVQLYFDITSHSRSDKIEYTLCCEPEAARLPIPKMTIQPLVENAVKHAFFRPGGNKLDVSVSVRGGQEVTIIVADNGVGMDTAHFEEVLSGRCEGHFGLYSVRRCMELLCGGQYSIEAISEKMKGTEIILRYNAGCISANGREHD</sequence>
<dbReference type="InterPro" id="IPR003594">
    <property type="entry name" value="HATPase_dom"/>
</dbReference>
<comment type="caution">
    <text evidence="3">The sequence shown here is derived from an EMBL/GenBank/DDBJ whole genome shotgun (WGS) entry which is preliminary data.</text>
</comment>
<dbReference type="EMBL" id="DVHH01000025">
    <property type="protein sequence ID" value="HIR54181.1"/>
    <property type="molecule type" value="Genomic_DNA"/>
</dbReference>
<evidence type="ECO:0000313" key="3">
    <source>
        <dbReference type="EMBL" id="HIR54181.1"/>
    </source>
</evidence>
<dbReference type="InterPro" id="IPR050640">
    <property type="entry name" value="Bact_2-comp_sensor_kinase"/>
</dbReference>